<dbReference type="Pfam" id="PF13499">
    <property type="entry name" value="EF-hand_7"/>
    <property type="match status" value="1"/>
</dbReference>
<feature type="compositionally biased region" description="Polar residues" evidence="6">
    <location>
        <begin position="836"/>
        <end position="850"/>
    </location>
</feature>
<protein>
    <submittedName>
        <fullName evidence="8">Ankyrin repeat, PH and SEC7 domain containing protein secG</fullName>
    </submittedName>
</protein>
<feature type="compositionally biased region" description="Polar residues" evidence="6">
    <location>
        <begin position="1066"/>
        <end position="1078"/>
    </location>
</feature>
<evidence type="ECO:0000256" key="5">
    <source>
        <dbReference type="SAM" id="Coils"/>
    </source>
</evidence>
<keyword evidence="1" id="KW-0677">Repeat</keyword>
<comment type="caution">
    <text evidence="8">The sequence shown here is derived from an EMBL/GenBank/DDBJ whole genome shotgun (WGS) entry which is preliminary data.</text>
</comment>
<feature type="region of interest" description="Disordered" evidence="6">
    <location>
        <begin position="1130"/>
        <end position="1206"/>
    </location>
</feature>
<dbReference type="Pfam" id="PF12796">
    <property type="entry name" value="Ank_2"/>
    <property type="match status" value="1"/>
</dbReference>
<dbReference type="SMART" id="SM00054">
    <property type="entry name" value="EFh"/>
    <property type="match status" value="2"/>
</dbReference>
<dbReference type="InterPro" id="IPR002048">
    <property type="entry name" value="EF_hand_dom"/>
</dbReference>
<feature type="domain" description="EF-hand" evidence="7">
    <location>
        <begin position="37"/>
        <end position="72"/>
    </location>
</feature>
<keyword evidence="9" id="KW-1185">Reference proteome</keyword>
<feature type="coiled-coil region" evidence="5">
    <location>
        <begin position="572"/>
        <end position="599"/>
    </location>
</feature>
<evidence type="ECO:0000256" key="6">
    <source>
        <dbReference type="SAM" id="MobiDB-lite"/>
    </source>
</evidence>
<dbReference type="PROSITE" id="PS50222">
    <property type="entry name" value="EF_HAND_2"/>
    <property type="match status" value="2"/>
</dbReference>
<dbReference type="Gene3D" id="1.10.238.10">
    <property type="entry name" value="EF-hand"/>
    <property type="match status" value="1"/>
</dbReference>
<organism evidence="8 9">
    <name type="scientific">Symbiodinium microadriaticum</name>
    <name type="common">Dinoflagellate</name>
    <name type="synonym">Zooxanthella microadriatica</name>
    <dbReference type="NCBI Taxonomy" id="2951"/>
    <lineage>
        <taxon>Eukaryota</taxon>
        <taxon>Sar</taxon>
        <taxon>Alveolata</taxon>
        <taxon>Dinophyceae</taxon>
        <taxon>Suessiales</taxon>
        <taxon>Symbiodiniaceae</taxon>
        <taxon>Symbiodinium</taxon>
    </lineage>
</organism>
<feature type="domain" description="EF-hand" evidence="7">
    <location>
        <begin position="83"/>
        <end position="118"/>
    </location>
</feature>
<dbReference type="CDD" id="cd00051">
    <property type="entry name" value="EFh"/>
    <property type="match status" value="1"/>
</dbReference>
<evidence type="ECO:0000256" key="1">
    <source>
        <dbReference type="ARBA" id="ARBA00022737"/>
    </source>
</evidence>
<feature type="region of interest" description="Disordered" evidence="6">
    <location>
        <begin position="1"/>
        <end position="30"/>
    </location>
</feature>
<dbReference type="EMBL" id="LSRX01000926">
    <property type="protein sequence ID" value="OLP86244.1"/>
    <property type="molecule type" value="Genomic_DNA"/>
</dbReference>
<feature type="repeat" description="ANK" evidence="4">
    <location>
        <begin position="338"/>
        <end position="370"/>
    </location>
</feature>
<evidence type="ECO:0000313" key="9">
    <source>
        <dbReference type="Proteomes" id="UP000186817"/>
    </source>
</evidence>
<dbReference type="InterPro" id="IPR011992">
    <property type="entry name" value="EF-hand-dom_pair"/>
</dbReference>
<feature type="region of interest" description="Disordered" evidence="6">
    <location>
        <begin position="1037"/>
        <end position="1094"/>
    </location>
</feature>
<dbReference type="PANTHER" id="PTHR24171">
    <property type="entry name" value="ANKYRIN REPEAT DOMAIN-CONTAINING PROTEIN 39-RELATED"/>
    <property type="match status" value="1"/>
</dbReference>
<dbReference type="InterPro" id="IPR002110">
    <property type="entry name" value="Ankyrin_rpt"/>
</dbReference>
<feature type="compositionally biased region" description="Low complexity" evidence="6">
    <location>
        <begin position="1187"/>
        <end position="1197"/>
    </location>
</feature>
<dbReference type="GO" id="GO:0005509">
    <property type="term" value="F:calcium ion binding"/>
    <property type="evidence" value="ECO:0007669"/>
    <property type="project" value="InterPro"/>
</dbReference>
<keyword evidence="3 4" id="KW-0040">ANK repeat</keyword>
<dbReference type="Gene3D" id="1.25.40.20">
    <property type="entry name" value="Ankyrin repeat-containing domain"/>
    <property type="match status" value="4"/>
</dbReference>
<dbReference type="SMART" id="SM00248">
    <property type="entry name" value="ANK"/>
    <property type="match status" value="3"/>
</dbReference>
<dbReference type="GO" id="GO:0004842">
    <property type="term" value="F:ubiquitin-protein transferase activity"/>
    <property type="evidence" value="ECO:0007669"/>
    <property type="project" value="TreeGrafter"/>
</dbReference>
<feature type="repeat" description="ANK" evidence="4">
    <location>
        <begin position="371"/>
        <end position="403"/>
    </location>
</feature>
<dbReference type="SUPFAM" id="SSF47473">
    <property type="entry name" value="EF-hand"/>
    <property type="match status" value="1"/>
</dbReference>
<dbReference type="PROSITE" id="PS00018">
    <property type="entry name" value="EF_HAND_1"/>
    <property type="match status" value="2"/>
</dbReference>
<dbReference type="PROSITE" id="PS50088">
    <property type="entry name" value="ANK_REPEAT"/>
    <property type="match status" value="2"/>
</dbReference>
<accession>A0A1Q9CTI6</accession>
<dbReference type="PROSITE" id="PS50297">
    <property type="entry name" value="ANK_REP_REGION"/>
    <property type="match status" value="2"/>
</dbReference>
<dbReference type="Proteomes" id="UP000186817">
    <property type="component" value="Unassembled WGS sequence"/>
</dbReference>
<dbReference type="GO" id="GO:0085020">
    <property type="term" value="P:protein K6-linked ubiquitination"/>
    <property type="evidence" value="ECO:0007669"/>
    <property type="project" value="TreeGrafter"/>
</dbReference>
<feature type="region of interest" description="Disordered" evidence="6">
    <location>
        <begin position="899"/>
        <end position="919"/>
    </location>
</feature>
<feature type="compositionally biased region" description="Basic and acidic residues" evidence="6">
    <location>
        <begin position="1037"/>
        <end position="1050"/>
    </location>
</feature>
<dbReference type="SUPFAM" id="SSF48403">
    <property type="entry name" value="Ankyrin repeat"/>
    <property type="match status" value="1"/>
</dbReference>
<feature type="compositionally biased region" description="Basic and acidic residues" evidence="6">
    <location>
        <begin position="1134"/>
        <end position="1155"/>
    </location>
</feature>
<keyword evidence="2" id="KW-0106">Calcium</keyword>
<evidence type="ECO:0000256" key="3">
    <source>
        <dbReference type="ARBA" id="ARBA00023043"/>
    </source>
</evidence>
<sequence length="1206" mass="135170">MSPADGLVQRDAGQGPLPSLERTLTGNTGAKPETEAELQDLVNQLFFLADVDGSGTIQFKEFLDHHGRVHEIAAESLGRAEVLSSEEAQRLFRQADRDHNHRLDREEFFDYMHGLLNVIGIKQFKSVCEVLVKEENLRRALMTEGFDRKSSERLLEQATVANFYKEPMKEAALALLRSRADPNIADKSGTTALLHMCGKMEASFAKQLLVARCDPLRHNKDFDCPIFRAARARHMGVLNVFLQPDWSPPVEGVAFEENSPEARQQLGEDLVKQMHQWSGTQVKQMIAKRADLNYKALNGWTPLTMAVFYDRKECVEALIRIQDPLRGLKLQMQGRNARGRAALHVAARKDLPEIAKLLISNGADPDVKDVDGWTPLHHACFNGNSGMVKELLHGGANLYIRGSGGFTPYMVTKLPQKATELNDAALGLVQPSEGVDFSKRIIPILKDEQMTPLQKIEELLMLPGVHQHPDRLRLYENFFHAAKGPNKVKLKLVWTHLIMPLLPRIRSGEVDMETVPGAHLSEEGKAAHLAEVDRRRQLQTHFFRHWLLETRGPRPNSLWKFDNREAYKTELHKLLEHELDNFREQFNQLYTKLANEDEDGDKLVAVAQHESIHKPLLSQINAHAFPVWVEQLDVPETLEQFRLVGAAGMAGKTDAGARLELVELLTISHTLRCGMRRGGWLVLGERLSGSRFDADCEVELRTGFSRFHGSGAAARRCWLFAVSVASMAAPYRPSDRDAPSWNGDPATYAAFETACRWYVLTLKDSEKPGAAARLTGPAKSVVRHLDPACYHRTDGLERLLKIQEPRGEQEAAADPDAEDQAAEEVVNADLRAFTKISPSSSPKRTPTGSVASAREHPERRWPPMRRLAGPSLTGGYHRHRHRDRHACWWATEEGMRSRRRSSATMAIPGRPRPAVRATGAHVRRLSSPFPGPSSYVPEGGAQGRFWIPAGSPSFFHGIYMMEAVRDEDPGLFDHRPLRHDNGERPNHGKAIGIFENELLDVWNNNVPRACSMTPEEMYTRGEITEVTDVIVKGMEVHMADPLEENDRARQSVDSSNLRCSPRPEEQGSTTRTEAQLNSRGGIDPGPSDLEHPPRRVNEVNTVKNEDQKGLQDKLDFKEGELQEAGAHIMCPESKPNEPKEKSHEMEATRCEERARPCRKARAAGAVKALGSRPPGDPMDYVMETRGLLDGPNLDGLPEPWRRTMAT</sequence>
<evidence type="ECO:0000259" key="7">
    <source>
        <dbReference type="PROSITE" id="PS50222"/>
    </source>
</evidence>
<evidence type="ECO:0000256" key="4">
    <source>
        <dbReference type="PROSITE-ProRule" id="PRU00023"/>
    </source>
</evidence>
<dbReference type="InterPro" id="IPR018247">
    <property type="entry name" value="EF_Hand_1_Ca_BS"/>
</dbReference>
<dbReference type="InterPro" id="IPR036770">
    <property type="entry name" value="Ankyrin_rpt-contain_sf"/>
</dbReference>
<name>A0A1Q9CTI6_SYMMI</name>
<gene>
    <name evidence="8" type="primary">secG</name>
    <name evidence="8" type="ORF">AK812_SmicGene32670</name>
</gene>
<keyword evidence="5" id="KW-0175">Coiled coil</keyword>
<reference evidence="8 9" key="1">
    <citation type="submission" date="2016-02" db="EMBL/GenBank/DDBJ databases">
        <title>Genome analysis of coral dinoflagellate symbionts highlights evolutionary adaptations to a symbiotic lifestyle.</title>
        <authorList>
            <person name="Aranda M."/>
            <person name="Li Y."/>
            <person name="Liew Y.J."/>
            <person name="Baumgarten S."/>
            <person name="Simakov O."/>
            <person name="Wilson M."/>
            <person name="Piel J."/>
            <person name="Ashoor H."/>
            <person name="Bougouffa S."/>
            <person name="Bajic V.B."/>
            <person name="Ryu T."/>
            <person name="Ravasi T."/>
            <person name="Bayer T."/>
            <person name="Micklem G."/>
            <person name="Kim H."/>
            <person name="Bhak J."/>
            <person name="Lajeunesse T.C."/>
            <person name="Voolstra C.R."/>
        </authorList>
    </citation>
    <scope>NUCLEOTIDE SEQUENCE [LARGE SCALE GENOMIC DNA]</scope>
    <source>
        <strain evidence="8 9">CCMP2467</strain>
    </source>
</reference>
<dbReference type="Pfam" id="PF00023">
    <property type="entry name" value="Ank"/>
    <property type="match status" value="1"/>
</dbReference>
<evidence type="ECO:0000313" key="8">
    <source>
        <dbReference type="EMBL" id="OLP86244.1"/>
    </source>
</evidence>
<dbReference type="AlphaFoldDB" id="A0A1Q9CTI6"/>
<evidence type="ECO:0000256" key="2">
    <source>
        <dbReference type="ARBA" id="ARBA00022837"/>
    </source>
</evidence>
<dbReference type="PANTHER" id="PTHR24171:SF8">
    <property type="entry name" value="BRCA1-ASSOCIATED RING DOMAIN PROTEIN 1"/>
    <property type="match status" value="1"/>
</dbReference>
<feature type="region of interest" description="Disordered" evidence="6">
    <location>
        <begin position="832"/>
        <end position="878"/>
    </location>
</feature>
<dbReference type="OrthoDB" id="407965at2759"/>
<proteinExistence type="predicted"/>